<dbReference type="GO" id="GO:0016020">
    <property type="term" value="C:membrane"/>
    <property type="evidence" value="ECO:0007669"/>
    <property type="project" value="InterPro"/>
</dbReference>
<gene>
    <name evidence="6" type="ORF">IW245_006459</name>
</gene>
<feature type="domain" description="GGDEF" evidence="5">
    <location>
        <begin position="350"/>
        <end position="485"/>
    </location>
</feature>
<dbReference type="SUPFAM" id="SSF55073">
    <property type="entry name" value="Nucleotide cyclase"/>
    <property type="match status" value="1"/>
</dbReference>
<organism evidence="6 7">
    <name type="scientific">Longispora fulva</name>
    <dbReference type="NCBI Taxonomy" id="619741"/>
    <lineage>
        <taxon>Bacteria</taxon>
        <taxon>Bacillati</taxon>
        <taxon>Actinomycetota</taxon>
        <taxon>Actinomycetes</taxon>
        <taxon>Micromonosporales</taxon>
        <taxon>Micromonosporaceae</taxon>
        <taxon>Longispora</taxon>
    </lineage>
</organism>
<dbReference type="InterPro" id="IPR000160">
    <property type="entry name" value="GGDEF_dom"/>
</dbReference>
<dbReference type="PANTHER" id="PTHR45138">
    <property type="entry name" value="REGULATORY COMPONENTS OF SENSORY TRANSDUCTION SYSTEM"/>
    <property type="match status" value="1"/>
</dbReference>
<dbReference type="PROSITE" id="PS50887">
    <property type="entry name" value="GGDEF"/>
    <property type="match status" value="1"/>
</dbReference>
<evidence type="ECO:0000256" key="3">
    <source>
        <dbReference type="SAM" id="Phobius"/>
    </source>
</evidence>
<dbReference type="PROSITE" id="PS50885">
    <property type="entry name" value="HAMP"/>
    <property type="match status" value="1"/>
</dbReference>
<feature type="transmembrane region" description="Helical" evidence="3">
    <location>
        <begin position="228"/>
        <end position="251"/>
    </location>
</feature>
<dbReference type="SMART" id="SM00304">
    <property type="entry name" value="HAMP"/>
    <property type="match status" value="1"/>
</dbReference>
<dbReference type="GO" id="GO:0007165">
    <property type="term" value="P:signal transduction"/>
    <property type="evidence" value="ECO:0007669"/>
    <property type="project" value="InterPro"/>
</dbReference>
<accession>A0A8J7KJD1</accession>
<evidence type="ECO:0000256" key="2">
    <source>
        <dbReference type="ARBA" id="ARBA00022989"/>
    </source>
</evidence>
<protein>
    <submittedName>
        <fullName evidence="6">Diguanylate cyclase (GGDEF)-like protein</fullName>
    </submittedName>
</protein>
<reference evidence="6" key="1">
    <citation type="submission" date="2020-11" db="EMBL/GenBank/DDBJ databases">
        <title>Sequencing the genomes of 1000 actinobacteria strains.</title>
        <authorList>
            <person name="Klenk H.-P."/>
        </authorList>
    </citation>
    <scope>NUCLEOTIDE SEQUENCE</scope>
    <source>
        <strain evidence="6">DSM 45356</strain>
    </source>
</reference>
<dbReference type="FunFam" id="3.30.70.270:FF:000001">
    <property type="entry name" value="Diguanylate cyclase domain protein"/>
    <property type="match status" value="1"/>
</dbReference>
<dbReference type="AlphaFoldDB" id="A0A8J7KJD1"/>
<dbReference type="EMBL" id="JADOUF010000001">
    <property type="protein sequence ID" value="MBG6140265.1"/>
    <property type="molecule type" value="Genomic_DNA"/>
</dbReference>
<evidence type="ECO:0000313" key="7">
    <source>
        <dbReference type="Proteomes" id="UP000622552"/>
    </source>
</evidence>
<dbReference type="NCBIfam" id="TIGR00254">
    <property type="entry name" value="GGDEF"/>
    <property type="match status" value="1"/>
</dbReference>
<keyword evidence="7" id="KW-1185">Reference proteome</keyword>
<dbReference type="PANTHER" id="PTHR45138:SF9">
    <property type="entry name" value="DIGUANYLATE CYCLASE DGCM-RELATED"/>
    <property type="match status" value="1"/>
</dbReference>
<comment type="caution">
    <text evidence="6">The sequence shown here is derived from an EMBL/GenBank/DDBJ whole genome shotgun (WGS) entry which is preliminary data.</text>
</comment>
<proteinExistence type="predicted"/>
<dbReference type="CDD" id="cd01949">
    <property type="entry name" value="GGDEF"/>
    <property type="match status" value="1"/>
</dbReference>
<dbReference type="InterPro" id="IPR050469">
    <property type="entry name" value="Diguanylate_Cyclase"/>
</dbReference>
<dbReference type="Gene3D" id="6.10.340.10">
    <property type="match status" value="1"/>
</dbReference>
<dbReference type="CDD" id="cd06225">
    <property type="entry name" value="HAMP"/>
    <property type="match status" value="1"/>
</dbReference>
<dbReference type="Proteomes" id="UP000622552">
    <property type="component" value="Unassembled WGS sequence"/>
</dbReference>
<dbReference type="Pfam" id="PF00672">
    <property type="entry name" value="HAMP"/>
    <property type="match status" value="1"/>
</dbReference>
<dbReference type="Gene3D" id="3.30.70.270">
    <property type="match status" value="1"/>
</dbReference>
<dbReference type="Pfam" id="PF00990">
    <property type="entry name" value="GGDEF"/>
    <property type="match status" value="1"/>
</dbReference>
<dbReference type="InterPro" id="IPR043128">
    <property type="entry name" value="Rev_trsase/Diguanyl_cyclase"/>
</dbReference>
<sequence length="489" mass="51442">MTLRARLTAAFLAVVLGPVLLGAVFVGGAVAAVGRSRSAERLELADSTARTTIEALCVKLRAAAETAAVQSNGGRTPGVASQLVVTNRAAGVRILDPRGAVLDDAGALPEPWSVCGAPEPQAHGSLNSLVAWVPIRDPDGVPLGTAVAAEPLDQAFVTRLAAATGVGVTLLDDRALSTARERQRPEIRAVTRTGGTVETAGGLYVHQLAGARQLPLALFVEHSDPQGLYAALFGIVAVAGLLSVAAAWLLARSTTRPLVELARAADRVADGDLDARVPVRGDDELGRLATAFNRMTRETQGYVAALTASRDQLREAMRLSRTDPLTGLANYRHLEESLRWEVEKTTRYAKPLSVIALDLDLFKEVNDTYGHPAGDAVLVEVSRRLEGEIRDLDRAFRQGGEEFVLLLPETDLDGAVSVAERLGSALRDAPVLVEPAGHAIKVTVSIGVAVYPEHGDTGPKVLAAADDALYAAKAAGRDTYRIARGGALS</sequence>
<keyword evidence="2 3" id="KW-1133">Transmembrane helix</keyword>
<keyword evidence="3" id="KW-0472">Membrane</keyword>
<dbReference type="RefSeq" id="WP_197006829.1">
    <property type="nucleotide sequence ID" value="NZ_BONS01000006.1"/>
</dbReference>
<evidence type="ECO:0000256" key="1">
    <source>
        <dbReference type="ARBA" id="ARBA00022692"/>
    </source>
</evidence>
<feature type="domain" description="HAMP" evidence="4">
    <location>
        <begin position="252"/>
        <end position="304"/>
    </location>
</feature>
<name>A0A8J7KJD1_9ACTN</name>
<dbReference type="GO" id="GO:0052621">
    <property type="term" value="F:diguanylate cyclase activity"/>
    <property type="evidence" value="ECO:0007669"/>
    <property type="project" value="TreeGrafter"/>
</dbReference>
<evidence type="ECO:0000313" key="6">
    <source>
        <dbReference type="EMBL" id="MBG6140265.1"/>
    </source>
</evidence>
<dbReference type="SMART" id="SM00267">
    <property type="entry name" value="GGDEF"/>
    <property type="match status" value="1"/>
</dbReference>
<dbReference type="SUPFAM" id="SSF158472">
    <property type="entry name" value="HAMP domain-like"/>
    <property type="match status" value="1"/>
</dbReference>
<dbReference type="InterPro" id="IPR029787">
    <property type="entry name" value="Nucleotide_cyclase"/>
</dbReference>
<evidence type="ECO:0000259" key="5">
    <source>
        <dbReference type="PROSITE" id="PS50887"/>
    </source>
</evidence>
<evidence type="ECO:0000259" key="4">
    <source>
        <dbReference type="PROSITE" id="PS50885"/>
    </source>
</evidence>
<dbReference type="InterPro" id="IPR003660">
    <property type="entry name" value="HAMP_dom"/>
</dbReference>
<keyword evidence="1 3" id="KW-0812">Transmembrane</keyword>